<protein>
    <submittedName>
        <fullName evidence="2">Acid phosphatase</fullName>
    </submittedName>
</protein>
<dbReference type="GO" id="GO:0016788">
    <property type="term" value="F:hydrolase activity, acting on ester bonds"/>
    <property type="evidence" value="ECO:0007669"/>
    <property type="project" value="InterPro"/>
</dbReference>
<comment type="caution">
    <text evidence="2">The sequence shown here is derived from an EMBL/GenBank/DDBJ whole genome shotgun (WGS) entry which is preliminary data.</text>
</comment>
<gene>
    <name evidence="2" type="ORF">B9Q03_09465</name>
</gene>
<dbReference type="AlphaFoldDB" id="A0A2R6APK6"/>
<organism evidence="2 3">
    <name type="scientific">Candidatus Marsarchaeota G2 archaeon OSP_D</name>
    <dbReference type="NCBI Taxonomy" id="1978157"/>
    <lineage>
        <taxon>Archaea</taxon>
        <taxon>Candidatus Marsarchaeota</taxon>
        <taxon>Candidatus Marsarchaeota group 2</taxon>
    </lineage>
</organism>
<evidence type="ECO:0000313" key="3">
    <source>
        <dbReference type="Proteomes" id="UP000240322"/>
    </source>
</evidence>
<dbReference type="Gene3D" id="3.40.720.10">
    <property type="entry name" value="Alkaline Phosphatase, subunit A"/>
    <property type="match status" value="1"/>
</dbReference>
<dbReference type="Pfam" id="PF04185">
    <property type="entry name" value="Phosphoesterase"/>
    <property type="match status" value="1"/>
</dbReference>
<evidence type="ECO:0000256" key="1">
    <source>
        <dbReference type="ARBA" id="ARBA00022801"/>
    </source>
</evidence>
<dbReference type="InterPro" id="IPR007312">
    <property type="entry name" value="Phosphoesterase"/>
</dbReference>
<dbReference type="Proteomes" id="UP000240322">
    <property type="component" value="Unassembled WGS sequence"/>
</dbReference>
<reference evidence="2 3" key="1">
    <citation type="submission" date="2017-04" db="EMBL/GenBank/DDBJ databases">
        <title>Novel microbial lineages endemic to geothermal iron-oxide mats fill important gaps in the evolutionary history of Archaea.</title>
        <authorList>
            <person name="Jay Z.J."/>
            <person name="Beam J.P."/>
            <person name="Dlakic M."/>
            <person name="Rusch D.B."/>
            <person name="Kozubal M.A."/>
            <person name="Inskeep W.P."/>
        </authorList>
    </citation>
    <scope>NUCLEOTIDE SEQUENCE [LARGE SCALE GENOMIC DNA]</scope>
    <source>
        <strain evidence="2">OSP_D</strain>
    </source>
</reference>
<feature type="non-terminal residue" evidence="2">
    <location>
        <position position="103"/>
    </location>
</feature>
<dbReference type="InterPro" id="IPR017850">
    <property type="entry name" value="Alkaline_phosphatase_core_sf"/>
</dbReference>
<accession>A0A2R6APK6</accession>
<evidence type="ECO:0000313" key="2">
    <source>
        <dbReference type="EMBL" id="PSN88272.1"/>
    </source>
</evidence>
<sequence length="103" mass="11502">MLYRLILLVFLLSSFTLQLVAFPSLTATPIRHVVIIIDENHSFDNLFGVYPFGWPPIVDNTTLSVMRPQGLYANYSELESSANGTLNWVSVPRNPSNPSDGYA</sequence>
<dbReference type="EMBL" id="NEXE01000126">
    <property type="protein sequence ID" value="PSN88272.1"/>
    <property type="molecule type" value="Genomic_DNA"/>
</dbReference>
<proteinExistence type="predicted"/>
<name>A0A2R6APK6_9ARCH</name>
<keyword evidence="1" id="KW-0378">Hydrolase</keyword>